<feature type="region of interest" description="Disordered" evidence="1">
    <location>
        <begin position="423"/>
        <end position="654"/>
    </location>
</feature>
<evidence type="ECO:0000256" key="1">
    <source>
        <dbReference type="SAM" id="MobiDB-lite"/>
    </source>
</evidence>
<proteinExistence type="predicted"/>
<reference evidence="2 3" key="1">
    <citation type="submission" date="2020-08" db="EMBL/GenBank/DDBJ databases">
        <title>Plant Genome Project.</title>
        <authorList>
            <person name="Zhang R.-G."/>
        </authorList>
    </citation>
    <scope>NUCLEOTIDE SEQUENCE [LARGE SCALE GENOMIC DNA]</scope>
    <source>
        <tissue evidence="2">Rhizome</tissue>
    </source>
</reference>
<protein>
    <submittedName>
        <fullName evidence="2">Uncharacterized protein</fullName>
    </submittedName>
</protein>
<dbReference type="PANTHER" id="PTHR31949">
    <property type="entry name" value="GASTRIC MUCIN-LIKE PROTEIN"/>
    <property type="match status" value="1"/>
</dbReference>
<name>A0A8J5KS61_ZINOF</name>
<feature type="compositionally biased region" description="Basic and acidic residues" evidence="1">
    <location>
        <begin position="570"/>
        <end position="594"/>
    </location>
</feature>
<dbReference type="Proteomes" id="UP000734854">
    <property type="component" value="Unassembled WGS sequence"/>
</dbReference>
<feature type="region of interest" description="Disordered" evidence="1">
    <location>
        <begin position="240"/>
        <end position="262"/>
    </location>
</feature>
<dbReference type="AlphaFoldDB" id="A0A8J5KS61"/>
<feature type="compositionally biased region" description="Low complexity" evidence="1">
    <location>
        <begin position="535"/>
        <end position="553"/>
    </location>
</feature>
<sequence length="654" mass="70127">MPARTACSPSHAAAHALAAPSHRLLSLSRRGSRSRRPAPAAVTCRLPPPPSPTPCCHLPPSTLPGHLRPSTRSRHLLNSHRPLRLPPPTACRHPPLLLPAATSGRQHYLATSARQHARATCSAPTARSCSTSSTLALAIDTRPPRSTTSARSDQRYCKRKRLSEENRRLKICKRLSEENRRLKKEMMCQLLKIEEGLKMATITVSMCNVVLEEEGGEKIARSEDSFHALLLVQILQDTTSNGRAKQSTDPRRHRRRIEGEANGSLNFSRIRHNEPAISHMGSDYKNSELVTVAVSITIERTGYKMQSSTKSRMDDLLSAEVGKHDYDWLLTPPETPLCPFSDAGNIQTTKAATSSKANARSVSTGKASRLSLSQSERESSAKPTRSSSTSRSAVSSTLSSSTYLSNSTRTAILNTSTASVTSKALNPGYRSASRSRPSTPSKTPVTPPKQLQNTMPCTPAARPNSRPSTPIHRGTTAASLPAMTRSASVSHAPAANHRSNGASNRPSSPAPRGRAKTPTPASPQQGTASTARTGSNSPSVAPVSSSIRKQSSSPIVARGRHQDNSPSAHSSDKSKEGKAVANKEEKPTAEESAGRRPIKHLLAEIKQSMGGLRGTSLFPQSIRSAVQRSRSNGSPELPIPGPEEVTHRHGNGGA</sequence>
<dbReference type="GO" id="GO:0043622">
    <property type="term" value="P:cortical microtubule organization"/>
    <property type="evidence" value="ECO:0007669"/>
    <property type="project" value="TreeGrafter"/>
</dbReference>
<evidence type="ECO:0000313" key="3">
    <source>
        <dbReference type="Proteomes" id="UP000734854"/>
    </source>
</evidence>
<comment type="caution">
    <text evidence="2">The sequence shown here is derived from an EMBL/GenBank/DDBJ whole genome shotgun (WGS) entry which is preliminary data.</text>
</comment>
<feature type="compositionally biased region" description="Polar residues" evidence="1">
    <location>
        <begin position="522"/>
        <end position="534"/>
    </location>
</feature>
<feature type="compositionally biased region" description="Polar residues" evidence="1">
    <location>
        <begin position="497"/>
        <end position="507"/>
    </location>
</feature>
<dbReference type="PANTHER" id="PTHR31949:SF2">
    <property type="entry name" value="OS05G0480600 PROTEIN"/>
    <property type="match status" value="1"/>
</dbReference>
<feature type="compositionally biased region" description="Polar residues" evidence="1">
    <location>
        <begin position="617"/>
        <end position="634"/>
    </location>
</feature>
<keyword evidence="3" id="KW-1185">Reference proteome</keyword>
<dbReference type="GO" id="GO:0055028">
    <property type="term" value="C:cortical microtubule"/>
    <property type="evidence" value="ECO:0007669"/>
    <property type="project" value="TreeGrafter"/>
</dbReference>
<feature type="compositionally biased region" description="Low complexity" evidence="1">
    <location>
        <begin position="430"/>
        <end position="444"/>
    </location>
</feature>
<accession>A0A8J5KS61</accession>
<feature type="compositionally biased region" description="Low complexity" evidence="1">
    <location>
        <begin position="381"/>
        <end position="403"/>
    </location>
</feature>
<gene>
    <name evidence="2" type="ORF">ZIOFF_045946</name>
</gene>
<dbReference type="EMBL" id="JACMSC010000012">
    <property type="protein sequence ID" value="KAG6498038.1"/>
    <property type="molecule type" value="Genomic_DNA"/>
</dbReference>
<feature type="region of interest" description="Disordered" evidence="1">
    <location>
        <begin position="351"/>
        <end position="403"/>
    </location>
</feature>
<organism evidence="2 3">
    <name type="scientific">Zingiber officinale</name>
    <name type="common">Ginger</name>
    <name type="synonym">Amomum zingiber</name>
    <dbReference type="NCBI Taxonomy" id="94328"/>
    <lineage>
        <taxon>Eukaryota</taxon>
        <taxon>Viridiplantae</taxon>
        <taxon>Streptophyta</taxon>
        <taxon>Embryophyta</taxon>
        <taxon>Tracheophyta</taxon>
        <taxon>Spermatophyta</taxon>
        <taxon>Magnoliopsida</taxon>
        <taxon>Liliopsida</taxon>
        <taxon>Zingiberales</taxon>
        <taxon>Zingiberaceae</taxon>
        <taxon>Zingiber</taxon>
    </lineage>
</organism>
<evidence type="ECO:0000313" key="2">
    <source>
        <dbReference type="EMBL" id="KAG6498038.1"/>
    </source>
</evidence>